<dbReference type="Pfam" id="PF00400">
    <property type="entry name" value="WD40"/>
    <property type="match status" value="2"/>
</dbReference>
<keyword evidence="8" id="KW-1185">Reference proteome</keyword>
<proteinExistence type="inferred from homology"/>
<accession>A0ABQ9U1Z8</accession>
<evidence type="ECO:0000313" key="7">
    <source>
        <dbReference type="EMBL" id="KAK2090683.1"/>
    </source>
</evidence>
<dbReference type="InterPro" id="IPR019775">
    <property type="entry name" value="WD40_repeat_CS"/>
</dbReference>
<dbReference type="Gene3D" id="2.130.10.10">
    <property type="entry name" value="YVTN repeat-like/Quinoprotein amine dehydrogenase"/>
    <property type="match status" value="1"/>
</dbReference>
<keyword evidence="4" id="KW-0539">Nucleus</keyword>
<dbReference type="PANTHER" id="PTHR22846">
    <property type="entry name" value="WD40 REPEAT PROTEIN"/>
    <property type="match status" value="1"/>
</dbReference>
<evidence type="ECO:0000313" key="8">
    <source>
        <dbReference type="Proteomes" id="UP001266305"/>
    </source>
</evidence>
<protein>
    <recommendedName>
        <fullName evidence="9">TBL1X</fullName>
    </recommendedName>
</protein>
<sequence>IWSMKQDNCVHDLQAHNKEIYTIKWSPTGPGTNNPNANLMLASASFDSTVRLWDVDRGICIHTLTKHQEPVYSVAFSPDGRYLASGSFDKCVHIWNTQ</sequence>
<dbReference type="InterPro" id="IPR001680">
    <property type="entry name" value="WD40_rpt"/>
</dbReference>
<evidence type="ECO:0000256" key="5">
    <source>
        <dbReference type="ARBA" id="ARBA00025741"/>
    </source>
</evidence>
<dbReference type="PROSITE" id="PS00678">
    <property type="entry name" value="WD_REPEATS_1"/>
    <property type="match status" value="2"/>
</dbReference>
<dbReference type="SUPFAM" id="SSF50978">
    <property type="entry name" value="WD40 repeat-like"/>
    <property type="match status" value="1"/>
</dbReference>
<comment type="caution">
    <text evidence="7">The sequence shown here is derived from an EMBL/GenBank/DDBJ whole genome shotgun (WGS) entry which is preliminary data.</text>
</comment>
<evidence type="ECO:0000256" key="4">
    <source>
        <dbReference type="ARBA" id="ARBA00023242"/>
    </source>
</evidence>
<comment type="subcellular location">
    <subcellularLocation>
        <location evidence="1">Nucleus</location>
    </subcellularLocation>
</comment>
<dbReference type="SMART" id="SM00320">
    <property type="entry name" value="WD40"/>
    <property type="match status" value="2"/>
</dbReference>
<dbReference type="PANTHER" id="PTHR22846:SF40">
    <property type="entry name" value="F-BOX-LIKE_WD REPEAT-CONTAINING PROTEIN TBL1XR1"/>
    <property type="match status" value="1"/>
</dbReference>
<feature type="non-terminal residue" evidence="7">
    <location>
        <position position="1"/>
    </location>
</feature>
<keyword evidence="3" id="KW-0677">Repeat</keyword>
<keyword evidence="2 6" id="KW-0853">WD repeat</keyword>
<dbReference type="EMBL" id="JASSZA010000017">
    <property type="protein sequence ID" value="KAK2090683.1"/>
    <property type="molecule type" value="Genomic_DNA"/>
</dbReference>
<evidence type="ECO:0000256" key="1">
    <source>
        <dbReference type="ARBA" id="ARBA00004123"/>
    </source>
</evidence>
<evidence type="ECO:0000256" key="2">
    <source>
        <dbReference type="ARBA" id="ARBA00022574"/>
    </source>
</evidence>
<feature type="repeat" description="WD" evidence="6">
    <location>
        <begin position="64"/>
        <end position="98"/>
    </location>
</feature>
<organism evidence="7 8">
    <name type="scientific">Saguinus oedipus</name>
    <name type="common">Cotton-top tamarin</name>
    <name type="synonym">Oedipomidas oedipus</name>
    <dbReference type="NCBI Taxonomy" id="9490"/>
    <lineage>
        <taxon>Eukaryota</taxon>
        <taxon>Metazoa</taxon>
        <taxon>Chordata</taxon>
        <taxon>Craniata</taxon>
        <taxon>Vertebrata</taxon>
        <taxon>Euteleostomi</taxon>
        <taxon>Mammalia</taxon>
        <taxon>Eutheria</taxon>
        <taxon>Euarchontoglires</taxon>
        <taxon>Primates</taxon>
        <taxon>Haplorrhini</taxon>
        <taxon>Platyrrhini</taxon>
        <taxon>Cebidae</taxon>
        <taxon>Callitrichinae</taxon>
        <taxon>Saguinus</taxon>
    </lineage>
</organism>
<feature type="repeat" description="WD" evidence="6">
    <location>
        <begin position="13"/>
        <end position="63"/>
    </location>
</feature>
<dbReference type="Proteomes" id="UP001266305">
    <property type="component" value="Unassembled WGS sequence"/>
</dbReference>
<comment type="similarity">
    <text evidence="5">Belongs to the WD repeat EBI family.</text>
</comment>
<dbReference type="PROSITE" id="PS50294">
    <property type="entry name" value="WD_REPEATS_REGION"/>
    <property type="match status" value="2"/>
</dbReference>
<dbReference type="InterPro" id="IPR015943">
    <property type="entry name" value="WD40/YVTN_repeat-like_dom_sf"/>
</dbReference>
<reference evidence="7 8" key="1">
    <citation type="submission" date="2023-05" db="EMBL/GenBank/DDBJ databases">
        <title>B98-5 Cell Line De Novo Hybrid Assembly: An Optical Mapping Approach.</title>
        <authorList>
            <person name="Kananen K."/>
            <person name="Auerbach J.A."/>
            <person name="Kautto E."/>
            <person name="Blachly J.S."/>
        </authorList>
    </citation>
    <scope>NUCLEOTIDE SEQUENCE [LARGE SCALE GENOMIC DNA]</scope>
    <source>
        <strain evidence="7">B95-8</strain>
        <tissue evidence="7">Cell line</tissue>
    </source>
</reference>
<evidence type="ECO:0000256" key="3">
    <source>
        <dbReference type="ARBA" id="ARBA00022737"/>
    </source>
</evidence>
<dbReference type="InterPro" id="IPR045183">
    <property type="entry name" value="Ebi-like"/>
</dbReference>
<evidence type="ECO:0008006" key="9">
    <source>
        <dbReference type="Google" id="ProtNLM"/>
    </source>
</evidence>
<dbReference type="InterPro" id="IPR036322">
    <property type="entry name" value="WD40_repeat_dom_sf"/>
</dbReference>
<evidence type="ECO:0000256" key="6">
    <source>
        <dbReference type="PROSITE-ProRule" id="PRU00221"/>
    </source>
</evidence>
<dbReference type="PROSITE" id="PS50082">
    <property type="entry name" value="WD_REPEATS_2"/>
    <property type="match status" value="2"/>
</dbReference>
<gene>
    <name evidence="7" type="ORF">P7K49_031940</name>
</gene>
<feature type="non-terminal residue" evidence="7">
    <location>
        <position position="98"/>
    </location>
</feature>
<name>A0ABQ9U1Z8_SAGOE</name>